<dbReference type="GO" id="GO:0006606">
    <property type="term" value="P:protein import into nucleus"/>
    <property type="evidence" value="ECO:0007669"/>
    <property type="project" value="TreeGrafter"/>
</dbReference>
<evidence type="ECO:0000256" key="8">
    <source>
        <dbReference type="SAM" id="Coils"/>
    </source>
</evidence>
<dbReference type="Pfam" id="PF03177">
    <property type="entry name" value="Nucleoporin_C"/>
    <property type="match status" value="1"/>
</dbReference>
<evidence type="ECO:0000256" key="6">
    <source>
        <dbReference type="ARBA" id="ARBA00023010"/>
    </source>
</evidence>
<feature type="domain" description="Nucleoporin Nup133/Nup155-like C-terminal" evidence="10">
    <location>
        <begin position="778"/>
        <end position="1232"/>
    </location>
</feature>
<dbReference type="EMBL" id="KV454487">
    <property type="protein sequence ID" value="ODV59288.1"/>
    <property type="molecule type" value="Genomic_DNA"/>
</dbReference>
<feature type="compositionally biased region" description="Low complexity" evidence="9">
    <location>
        <begin position="8"/>
        <end position="21"/>
    </location>
</feature>
<comment type="similarity">
    <text evidence="2">Belongs to the nucleoporin Nup133 family.</text>
</comment>
<dbReference type="PANTHER" id="PTHR13405">
    <property type="entry name" value="NUCLEAR PORE COMPLEX PROTEIN NUP133"/>
    <property type="match status" value="1"/>
</dbReference>
<dbReference type="GO" id="GO:0000972">
    <property type="term" value="P:transcription-dependent tethering of RNA polymerase II gene DNA at nuclear periphery"/>
    <property type="evidence" value="ECO:0007669"/>
    <property type="project" value="TreeGrafter"/>
</dbReference>
<dbReference type="InParanoid" id="A0A1D2VC84"/>
<evidence type="ECO:0000256" key="1">
    <source>
        <dbReference type="ARBA" id="ARBA00004259"/>
    </source>
</evidence>
<dbReference type="InterPro" id="IPR014908">
    <property type="entry name" value="Nucleoporin_Nup133/Nup155_N"/>
</dbReference>
<dbReference type="GO" id="GO:0031080">
    <property type="term" value="C:nuclear pore outer ring"/>
    <property type="evidence" value="ECO:0007669"/>
    <property type="project" value="TreeGrafter"/>
</dbReference>
<evidence type="ECO:0008006" key="14">
    <source>
        <dbReference type="Google" id="ProtNLM"/>
    </source>
</evidence>
<dbReference type="Gene3D" id="1.20.58.1380">
    <property type="match status" value="1"/>
</dbReference>
<dbReference type="Proteomes" id="UP000095038">
    <property type="component" value="Unassembled WGS sequence"/>
</dbReference>
<feature type="domain" description="Nucleoporin Nup133/Nup155-like N-terminal" evidence="11">
    <location>
        <begin position="46"/>
        <end position="456"/>
    </location>
</feature>
<evidence type="ECO:0000259" key="11">
    <source>
        <dbReference type="Pfam" id="PF08801"/>
    </source>
</evidence>
<dbReference type="GeneID" id="30968610"/>
<dbReference type="Pfam" id="PF08801">
    <property type="entry name" value="Nucleoporin_N"/>
    <property type="match status" value="1"/>
</dbReference>
<dbReference type="SUPFAM" id="SSF117289">
    <property type="entry name" value="Nucleoporin domain"/>
    <property type="match status" value="1"/>
</dbReference>
<evidence type="ECO:0000259" key="10">
    <source>
        <dbReference type="Pfam" id="PF03177"/>
    </source>
</evidence>
<name>A0A1D2VC84_9ASCO</name>
<evidence type="ECO:0000256" key="3">
    <source>
        <dbReference type="ARBA" id="ARBA00022448"/>
    </source>
</evidence>
<organism evidence="12 13">
    <name type="scientific">Ascoidea rubescens DSM 1968</name>
    <dbReference type="NCBI Taxonomy" id="1344418"/>
    <lineage>
        <taxon>Eukaryota</taxon>
        <taxon>Fungi</taxon>
        <taxon>Dikarya</taxon>
        <taxon>Ascomycota</taxon>
        <taxon>Saccharomycotina</taxon>
        <taxon>Saccharomycetes</taxon>
        <taxon>Ascoideaceae</taxon>
        <taxon>Ascoidea</taxon>
    </lineage>
</organism>
<dbReference type="GO" id="GO:0017056">
    <property type="term" value="F:structural constituent of nuclear pore"/>
    <property type="evidence" value="ECO:0007669"/>
    <property type="project" value="InterPro"/>
</dbReference>
<feature type="region of interest" description="Disordered" evidence="9">
    <location>
        <begin position="1"/>
        <end position="21"/>
    </location>
</feature>
<dbReference type="AlphaFoldDB" id="A0A1D2VC84"/>
<gene>
    <name evidence="12" type="ORF">ASCRUDRAFT_87725</name>
</gene>
<sequence>MFSINKASSSTQRSSTSQNSTAIKTKLLSNSLPDENNLLSNSTQLTKNSNYSVSRLNAIPSILQNKNLNSNLAASFDQSTKFATLSSFKNVYIWNYTSVESDPYTIILPIQNSHNNNDNNDDKKHLPIALLIAPPAESVDPGLLLINPSSGFINYYTSITSANELQLLSNNHDISINLNLNKNEYVSLAKNIEPIGIVIATNFNRISLLSLKDSSGKPQLSCYDLINSNLNFFYYNYNLFHSKQNSIISINSIKSLGHGSIKLSFLSTNGNLSIWNCSRNNQSFKIFSSSIYSILLNYIKDLYLNIHLQILDSCPIKNKNFDVFLILSALKHNDTSENNKLTYILFTIKLEEKEFSVFSAFRIRCFNTPYINTPSLYIPSPQSTAFIVFDNAIVLTDIISELNHNLKNKRKWEDVIFFKSNIQIIGSSYEDQKCKNNHPIQNPSVLIISKDSGILRIERFDDKLFTSENSSQHTSPDSLLNNSDPDSIPNQEKFNILSFLISHIEQAVFYGFNKQNPILFNVPNGLSINSSQIQQAILSVSKSLLNSSSIYLPPHLTSITDHLQLRHSKLLSLAKYVSIYFLDDINVQSKLSLVSDIQIISAAFNLWPFFEQALTSKDNNLSSIFIDSFNHILSKNSIQTNEDTFALSKQFFCFNIKKIIPLLTTIISRLIASKNLNYIKAAVLIAISAIKEGIIATEIEIKYSLFNLNKDISSEFTPLLYQNDISLTINQLFHAYFDIIKNVTHTNIEEFSIININDLTNDTNNINEFKEISNNLISLCEVLLFSYSLVLSWLNSQPLTKIIQEKIEIYQSQYERNIGIWIKSLVLVGAKDIALKLSEEFRDLKSLVEILEDERDKANNSDQLKQKYDYYFKKFGYEFAKTLYSYYVYTDKLQSLLIDFPEHNIYLKEYLQNNNLGRISWIRDILDEDYLNASKTLFNVANNTDDLISNKKLQFSISKLGLLAATEQGLIPEGNNELNDSFLNIEENLQFINTQQEFYKELITFVDANNNIELQEIQNANETNIKQNENENENEKDYSIQTDMLTKELLTNLHKKNYVILTKLLKSSIFRILKQKKLNANELIDCLTLVDILSNRMKLNFSKALKLNNSSTNADKQNNFKLIWKRAILSNDWRQITQNNNTSENLMKREIEKTVLYITLFIGFKDGLFTKDNLIPLPNVNDLMQNMTTEQVIQRYSSNLSQPELTVLQKELLVENEELGKLVQDLDFNSMVKAIISAAQKASGNTDVVNYQALLIES</sequence>
<dbReference type="InterPro" id="IPR037624">
    <property type="entry name" value="Nup133-like"/>
</dbReference>
<keyword evidence="4" id="KW-0509">mRNA transport</keyword>
<evidence type="ECO:0000256" key="4">
    <source>
        <dbReference type="ARBA" id="ARBA00022816"/>
    </source>
</evidence>
<reference evidence="13" key="1">
    <citation type="submission" date="2016-05" db="EMBL/GenBank/DDBJ databases">
        <title>Comparative genomics of biotechnologically important yeasts.</title>
        <authorList>
            <consortium name="DOE Joint Genome Institute"/>
            <person name="Riley R."/>
            <person name="Haridas S."/>
            <person name="Wolfe K.H."/>
            <person name="Lopes M.R."/>
            <person name="Hittinger C.T."/>
            <person name="Goker M."/>
            <person name="Salamov A."/>
            <person name="Wisecaver J."/>
            <person name="Long T.M."/>
            <person name="Aerts A.L."/>
            <person name="Barry K."/>
            <person name="Choi C."/>
            <person name="Clum A."/>
            <person name="Coughlan A.Y."/>
            <person name="Deshpande S."/>
            <person name="Douglass A.P."/>
            <person name="Hanson S.J."/>
            <person name="Klenk H.-P."/>
            <person name="Labutti K."/>
            <person name="Lapidus A."/>
            <person name="Lindquist E."/>
            <person name="Lipzen A."/>
            <person name="Meier-Kolthoff J.P."/>
            <person name="Ohm R.A."/>
            <person name="Otillar R.P."/>
            <person name="Pangilinan J."/>
            <person name="Peng Y."/>
            <person name="Rokas A."/>
            <person name="Rosa C.A."/>
            <person name="Scheuner C."/>
            <person name="Sibirny A.A."/>
            <person name="Slot J.C."/>
            <person name="Stielow J.B."/>
            <person name="Sun H."/>
            <person name="Kurtzman C.P."/>
            <person name="Blackwell M."/>
            <person name="Grigoriev I.V."/>
            <person name="Jeffries T.W."/>
        </authorList>
    </citation>
    <scope>NUCLEOTIDE SEQUENCE [LARGE SCALE GENOMIC DNA]</scope>
    <source>
        <strain evidence="13">DSM 1968</strain>
    </source>
</reference>
<evidence type="ECO:0000256" key="7">
    <source>
        <dbReference type="ARBA" id="ARBA00023242"/>
    </source>
</evidence>
<dbReference type="InterPro" id="IPR007187">
    <property type="entry name" value="Nucleoporin_Nup133/Nup155_C"/>
</dbReference>
<proteinExistence type="inferred from homology"/>
<evidence type="ECO:0000256" key="2">
    <source>
        <dbReference type="ARBA" id="ARBA00005569"/>
    </source>
</evidence>
<keyword evidence="7" id="KW-0539">Nucleus</keyword>
<dbReference type="FunCoup" id="A0A1D2VC84">
    <property type="interactions" value="133"/>
</dbReference>
<dbReference type="Gene3D" id="2.130.10.10">
    <property type="entry name" value="YVTN repeat-like/Quinoprotein amine dehydrogenase"/>
    <property type="match status" value="1"/>
</dbReference>
<evidence type="ECO:0000313" key="12">
    <source>
        <dbReference type="EMBL" id="ODV59288.1"/>
    </source>
</evidence>
<comment type="subcellular location">
    <subcellularLocation>
        <location evidence="1">Nucleus envelope</location>
    </subcellularLocation>
</comment>
<dbReference type="Gene3D" id="1.25.40.700">
    <property type="match status" value="1"/>
</dbReference>
<dbReference type="RefSeq" id="XP_020045595.1">
    <property type="nucleotide sequence ID" value="XM_020194974.1"/>
</dbReference>
<accession>A0A1D2VC84</accession>
<evidence type="ECO:0000313" key="13">
    <source>
        <dbReference type="Proteomes" id="UP000095038"/>
    </source>
</evidence>
<evidence type="ECO:0000256" key="5">
    <source>
        <dbReference type="ARBA" id="ARBA00022927"/>
    </source>
</evidence>
<keyword evidence="5" id="KW-0653">Protein transport</keyword>
<protein>
    <recommendedName>
        <fullName evidence="14">Nucleoporin-domain-containing protein</fullName>
    </recommendedName>
</protein>
<dbReference type="GO" id="GO:0016973">
    <property type="term" value="P:poly(A)+ mRNA export from nucleus"/>
    <property type="evidence" value="ECO:0007669"/>
    <property type="project" value="TreeGrafter"/>
</dbReference>
<dbReference type="PANTHER" id="PTHR13405:SF11">
    <property type="entry name" value="NUCLEAR PORE COMPLEX PROTEIN NUP133"/>
    <property type="match status" value="1"/>
</dbReference>
<dbReference type="InterPro" id="IPR015943">
    <property type="entry name" value="WD40/YVTN_repeat-like_dom_sf"/>
</dbReference>
<keyword evidence="13" id="KW-1185">Reference proteome</keyword>
<keyword evidence="8" id="KW-0175">Coiled coil</keyword>
<evidence type="ECO:0000256" key="9">
    <source>
        <dbReference type="SAM" id="MobiDB-lite"/>
    </source>
</evidence>
<feature type="coiled-coil region" evidence="8">
    <location>
        <begin position="834"/>
        <end position="861"/>
    </location>
</feature>
<dbReference type="OrthoDB" id="103454at2759"/>
<keyword evidence="6" id="KW-0811">Translocation</keyword>
<dbReference type="STRING" id="1344418.A0A1D2VC84"/>
<keyword evidence="3" id="KW-0813">Transport</keyword>